<dbReference type="AlphaFoldDB" id="A0AAW0A100"/>
<evidence type="ECO:0000256" key="1">
    <source>
        <dbReference type="SAM" id="MobiDB-lite"/>
    </source>
</evidence>
<gene>
    <name evidence="2" type="ORF">R3P38DRAFT_2799368</name>
</gene>
<keyword evidence="3" id="KW-1185">Reference proteome</keyword>
<organism evidence="2 3">
    <name type="scientific">Favolaschia claudopus</name>
    <dbReference type="NCBI Taxonomy" id="2862362"/>
    <lineage>
        <taxon>Eukaryota</taxon>
        <taxon>Fungi</taxon>
        <taxon>Dikarya</taxon>
        <taxon>Basidiomycota</taxon>
        <taxon>Agaricomycotina</taxon>
        <taxon>Agaricomycetes</taxon>
        <taxon>Agaricomycetidae</taxon>
        <taxon>Agaricales</taxon>
        <taxon>Marasmiineae</taxon>
        <taxon>Mycenaceae</taxon>
        <taxon>Favolaschia</taxon>
    </lineage>
</organism>
<feature type="compositionally biased region" description="Polar residues" evidence="1">
    <location>
        <begin position="1"/>
        <end position="18"/>
    </location>
</feature>
<comment type="caution">
    <text evidence="2">The sequence shown here is derived from an EMBL/GenBank/DDBJ whole genome shotgun (WGS) entry which is preliminary data.</text>
</comment>
<protein>
    <submittedName>
        <fullName evidence="2">Uncharacterized protein</fullName>
    </submittedName>
</protein>
<evidence type="ECO:0000313" key="3">
    <source>
        <dbReference type="Proteomes" id="UP001362999"/>
    </source>
</evidence>
<dbReference type="Proteomes" id="UP001362999">
    <property type="component" value="Unassembled WGS sequence"/>
</dbReference>
<sequence length="178" mass="19614">MRAQSKSPTTYTFLQPLTPTHEVPNPNALPPINEYSFKGPLTPEHFERKRRLAKVKMDSQSESKAEEAPTTGGIFDAAHGLGVDSIPSSNSFTRTKQLQEDSASIGVCPKDNQNDASDIAKAVALHAGLGDELHSICTVSDEFDRISREMNELRDEVVQIVKSLQSKIDSDSRSKKFQ</sequence>
<proteinExistence type="predicted"/>
<evidence type="ECO:0000313" key="2">
    <source>
        <dbReference type="EMBL" id="KAK6997027.1"/>
    </source>
</evidence>
<accession>A0AAW0A100</accession>
<feature type="compositionally biased region" description="Basic and acidic residues" evidence="1">
    <location>
        <begin position="55"/>
        <end position="67"/>
    </location>
</feature>
<feature type="region of interest" description="Disordered" evidence="1">
    <location>
        <begin position="53"/>
        <end position="109"/>
    </location>
</feature>
<feature type="compositionally biased region" description="Polar residues" evidence="1">
    <location>
        <begin position="86"/>
        <end position="102"/>
    </location>
</feature>
<reference evidence="2 3" key="1">
    <citation type="journal article" date="2024" name="J Genomics">
        <title>Draft genome sequencing and assembly of Favolaschia claudopus CIRM-BRFM 2984 isolated from oak limbs.</title>
        <authorList>
            <person name="Navarro D."/>
            <person name="Drula E."/>
            <person name="Chaduli D."/>
            <person name="Cazenave R."/>
            <person name="Ahrendt S."/>
            <person name="Wang J."/>
            <person name="Lipzen A."/>
            <person name="Daum C."/>
            <person name="Barry K."/>
            <person name="Grigoriev I.V."/>
            <person name="Favel A."/>
            <person name="Rosso M.N."/>
            <person name="Martin F."/>
        </authorList>
    </citation>
    <scope>NUCLEOTIDE SEQUENCE [LARGE SCALE GENOMIC DNA]</scope>
    <source>
        <strain evidence="2 3">CIRM-BRFM 2984</strain>
    </source>
</reference>
<dbReference type="EMBL" id="JAWWNJ010000095">
    <property type="protein sequence ID" value="KAK6997027.1"/>
    <property type="molecule type" value="Genomic_DNA"/>
</dbReference>
<feature type="region of interest" description="Disordered" evidence="1">
    <location>
        <begin position="1"/>
        <end position="40"/>
    </location>
</feature>
<name>A0AAW0A100_9AGAR</name>